<dbReference type="GO" id="GO:0005643">
    <property type="term" value="C:nuclear pore"/>
    <property type="evidence" value="ECO:0007669"/>
    <property type="project" value="InterPro"/>
</dbReference>
<keyword evidence="5" id="KW-1185">Reference proteome</keyword>
<name>A0A9K3PWI7_9STRA</name>
<dbReference type="AlphaFoldDB" id="A0A9K3PWI7"/>
<gene>
    <name evidence="3" type="ORF">IV203_017740</name>
    <name evidence="4" type="ORF">IV203_025944</name>
</gene>
<evidence type="ECO:0000256" key="1">
    <source>
        <dbReference type="SAM" id="MobiDB-lite"/>
    </source>
</evidence>
<feature type="region of interest" description="Disordered" evidence="1">
    <location>
        <begin position="1"/>
        <end position="170"/>
    </location>
</feature>
<dbReference type="Proteomes" id="UP000693970">
    <property type="component" value="Unassembled WGS sequence"/>
</dbReference>
<dbReference type="PANTHER" id="PTHR38697">
    <property type="entry name" value="NUCLEAR PORE COMPLEX PROTEIN SIMILAR TO S. CEREVISIAE NUP2 (EUROFUNG)"/>
    <property type="match status" value="1"/>
</dbReference>
<reference evidence="4" key="1">
    <citation type="journal article" date="2021" name="Sci. Rep.">
        <title>Diploid genomic architecture of Nitzschia inconspicua, an elite biomass production diatom.</title>
        <authorList>
            <person name="Oliver A."/>
            <person name="Podell S."/>
            <person name="Pinowska A."/>
            <person name="Traller J.C."/>
            <person name="Smith S.R."/>
            <person name="McClure R."/>
            <person name="Beliaev A."/>
            <person name="Bohutskyi P."/>
            <person name="Hill E.A."/>
            <person name="Rabines A."/>
            <person name="Zheng H."/>
            <person name="Allen L.Z."/>
            <person name="Kuo A."/>
            <person name="Grigoriev I.V."/>
            <person name="Allen A.E."/>
            <person name="Hazlebeck D."/>
            <person name="Allen E.E."/>
        </authorList>
    </citation>
    <scope>NUCLEOTIDE SEQUENCE</scope>
    <source>
        <strain evidence="4">Hildebrandi</strain>
    </source>
</reference>
<evidence type="ECO:0000313" key="3">
    <source>
        <dbReference type="EMBL" id="KAG7337863.1"/>
    </source>
</evidence>
<feature type="compositionally biased region" description="Polar residues" evidence="1">
    <location>
        <begin position="149"/>
        <end position="167"/>
    </location>
</feature>
<evidence type="ECO:0000313" key="5">
    <source>
        <dbReference type="Proteomes" id="UP000693970"/>
    </source>
</evidence>
<protein>
    <submittedName>
        <fullName evidence="4">NUP50 nucleoporin</fullName>
    </submittedName>
</protein>
<accession>A0A9K3PWI7</accession>
<dbReference type="InterPro" id="IPR015007">
    <property type="entry name" value="NUP2/50/61"/>
</dbReference>
<reference evidence="4" key="2">
    <citation type="submission" date="2021-04" db="EMBL/GenBank/DDBJ databases">
        <authorList>
            <person name="Podell S."/>
        </authorList>
    </citation>
    <scope>NUCLEOTIDE SEQUENCE</scope>
    <source>
        <strain evidence="4">Hildebrandi</strain>
    </source>
</reference>
<feature type="region of interest" description="Disordered" evidence="1">
    <location>
        <begin position="296"/>
        <end position="364"/>
    </location>
</feature>
<proteinExistence type="predicted"/>
<feature type="compositionally biased region" description="Low complexity" evidence="1">
    <location>
        <begin position="55"/>
        <end position="91"/>
    </location>
</feature>
<feature type="compositionally biased region" description="Basic residues" evidence="1">
    <location>
        <begin position="40"/>
        <end position="49"/>
    </location>
</feature>
<feature type="region of interest" description="Disordered" evidence="1">
    <location>
        <begin position="434"/>
        <end position="456"/>
    </location>
</feature>
<sequence>MAKRQSDKQISKDDYEAQESSKGGTSFQGEFQKAEEDVLKKRRIVKVSKTKFGQSSSSTATNSSGTSSIFGGISLTRSNNNSSSSSSNNNNTPGNARPFSNFSFTGNTTTATTTTNNNNSSSIIPKGDGSNPAPASAYPVFATPRAAATPSTLTPAQGNTTSSSQGKQKLDRLASRFKKHIDSLPDNCLDPMAIERYLATVVSIYTQEKIQQSSGVTAPPEKTETTTTTQAVPARSTQPTFDFSMPAQATAPVSTSKEGSGFFTAPSAPAPATAPTASTSTGLFGNFSASASTASSSFKFGETPSSGSAFDGSAAPSTTTPNFGGFSTVPSPAVAAAASTTTSQTPGNDEDADDDPEKNRTEKALASNNESIDVSFEAKCRVYNYRGEGGKAQVHGGGVLKLERNKQTGKCQVVVRDETTGIVKFNVSIPSNARATLQTNPPSKNKPNGVGGVSIYGNEKGEPEPFLLLFNDMKTGEEAFKAYKSLANTA</sequence>
<feature type="compositionally biased region" description="Low complexity" evidence="1">
    <location>
        <begin position="327"/>
        <end position="343"/>
    </location>
</feature>
<feature type="compositionally biased region" description="Basic and acidic residues" evidence="1">
    <location>
        <begin position="1"/>
        <end position="15"/>
    </location>
</feature>
<dbReference type="EMBL" id="JAGRRH010000012">
    <property type="protein sequence ID" value="KAG7362278.1"/>
    <property type="molecule type" value="Genomic_DNA"/>
</dbReference>
<dbReference type="InterPro" id="IPR053074">
    <property type="entry name" value="NPC_Nucleoporin"/>
</dbReference>
<comment type="caution">
    <text evidence="4">The sequence shown here is derived from an EMBL/GenBank/DDBJ whole genome shotgun (WGS) entry which is preliminary data.</text>
</comment>
<feature type="region of interest" description="Disordered" evidence="1">
    <location>
        <begin position="212"/>
        <end position="277"/>
    </location>
</feature>
<feature type="compositionally biased region" description="Polar residues" evidence="1">
    <location>
        <begin position="18"/>
        <end position="29"/>
    </location>
</feature>
<dbReference type="Pfam" id="PF08911">
    <property type="entry name" value="NUP50"/>
    <property type="match status" value="1"/>
</dbReference>
<dbReference type="EMBL" id="JAGRRH010000071">
    <property type="protein sequence ID" value="KAG7337863.1"/>
    <property type="molecule type" value="Genomic_DNA"/>
</dbReference>
<organism evidence="4 5">
    <name type="scientific">Nitzschia inconspicua</name>
    <dbReference type="NCBI Taxonomy" id="303405"/>
    <lineage>
        <taxon>Eukaryota</taxon>
        <taxon>Sar</taxon>
        <taxon>Stramenopiles</taxon>
        <taxon>Ochrophyta</taxon>
        <taxon>Bacillariophyta</taxon>
        <taxon>Bacillariophyceae</taxon>
        <taxon>Bacillariophycidae</taxon>
        <taxon>Bacillariales</taxon>
        <taxon>Bacillariaceae</taxon>
        <taxon>Nitzschia</taxon>
    </lineage>
</organism>
<dbReference type="PANTHER" id="PTHR38697:SF1">
    <property type="entry name" value="NUCLEAR PORE COMPLEX PROTEIN SIMILAR TO S. CEREVISIAE NUP2 (EUROFUNG)"/>
    <property type="match status" value="1"/>
</dbReference>
<feature type="domain" description="Nuclear pore complex NUP2/50/61" evidence="2">
    <location>
        <begin position="2"/>
        <end position="74"/>
    </location>
</feature>
<evidence type="ECO:0000259" key="2">
    <source>
        <dbReference type="Pfam" id="PF08911"/>
    </source>
</evidence>
<feature type="compositionally biased region" description="Low complexity" evidence="1">
    <location>
        <begin position="99"/>
        <end position="122"/>
    </location>
</feature>
<evidence type="ECO:0000313" key="4">
    <source>
        <dbReference type="EMBL" id="KAG7362278.1"/>
    </source>
</evidence>
<feature type="compositionally biased region" description="Low complexity" evidence="1">
    <location>
        <begin position="216"/>
        <end position="234"/>
    </location>
</feature>
<feature type="compositionally biased region" description="Polar residues" evidence="1">
    <location>
        <begin position="434"/>
        <end position="446"/>
    </location>
</feature>
<feature type="compositionally biased region" description="Low complexity" evidence="1">
    <location>
        <begin position="264"/>
        <end position="277"/>
    </location>
</feature>